<evidence type="ECO:0000313" key="1">
    <source>
        <dbReference type="EMBL" id="GIY24505.1"/>
    </source>
</evidence>
<name>A0AAV4RSU0_CAEEX</name>
<sequence>MPNYGRNYQSDLPRLVTLGLRMWNHFFAAYHLLENRGFFQCLKSLQFACCRRSSFSGRRPPVRFPPEVAPLPLLPLLLHPQVQPGAPPGAAQGGEADLRLQLLPQALQPQGQPQTAPEAVLRVWRRDVQRRVKCLEWCIF</sequence>
<evidence type="ECO:0000313" key="2">
    <source>
        <dbReference type="Proteomes" id="UP001054945"/>
    </source>
</evidence>
<comment type="caution">
    <text evidence="1">The sequence shown here is derived from an EMBL/GenBank/DDBJ whole genome shotgun (WGS) entry which is preliminary data.</text>
</comment>
<gene>
    <name evidence="1" type="ORF">CEXT_384771</name>
</gene>
<keyword evidence="2" id="KW-1185">Reference proteome</keyword>
<dbReference type="Proteomes" id="UP001054945">
    <property type="component" value="Unassembled WGS sequence"/>
</dbReference>
<proteinExistence type="predicted"/>
<dbReference type="AlphaFoldDB" id="A0AAV4RSU0"/>
<reference evidence="1 2" key="1">
    <citation type="submission" date="2021-06" db="EMBL/GenBank/DDBJ databases">
        <title>Caerostris extrusa draft genome.</title>
        <authorList>
            <person name="Kono N."/>
            <person name="Arakawa K."/>
        </authorList>
    </citation>
    <scope>NUCLEOTIDE SEQUENCE [LARGE SCALE GENOMIC DNA]</scope>
</reference>
<accession>A0AAV4RSU0</accession>
<protein>
    <submittedName>
        <fullName evidence="1">Uncharacterized protein</fullName>
    </submittedName>
</protein>
<dbReference type="EMBL" id="BPLR01008416">
    <property type="protein sequence ID" value="GIY24505.1"/>
    <property type="molecule type" value="Genomic_DNA"/>
</dbReference>
<organism evidence="1 2">
    <name type="scientific">Caerostris extrusa</name>
    <name type="common">Bark spider</name>
    <name type="synonym">Caerostris bankana</name>
    <dbReference type="NCBI Taxonomy" id="172846"/>
    <lineage>
        <taxon>Eukaryota</taxon>
        <taxon>Metazoa</taxon>
        <taxon>Ecdysozoa</taxon>
        <taxon>Arthropoda</taxon>
        <taxon>Chelicerata</taxon>
        <taxon>Arachnida</taxon>
        <taxon>Araneae</taxon>
        <taxon>Araneomorphae</taxon>
        <taxon>Entelegynae</taxon>
        <taxon>Araneoidea</taxon>
        <taxon>Araneidae</taxon>
        <taxon>Caerostris</taxon>
    </lineage>
</organism>